<feature type="transmembrane region" description="Helical" evidence="1">
    <location>
        <begin position="204"/>
        <end position="223"/>
    </location>
</feature>
<name>A0AAE3DRY1_9FIRM</name>
<feature type="chain" id="PRO_5042054149" evidence="2">
    <location>
        <begin position="24"/>
        <end position="380"/>
    </location>
</feature>
<feature type="transmembrane region" description="Helical" evidence="1">
    <location>
        <begin position="128"/>
        <end position="147"/>
    </location>
</feature>
<feature type="transmembrane region" description="Helical" evidence="1">
    <location>
        <begin position="355"/>
        <end position="379"/>
    </location>
</feature>
<keyword evidence="1" id="KW-0812">Transmembrane</keyword>
<evidence type="ECO:0000313" key="3">
    <source>
        <dbReference type="EMBL" id="MCC2189592.1"/>
    </source>
</evidence>
<dbReference type="RefSeq" id="WP_227614911.1">
    <property type="nucleotide sequence ID" value="NZ_JAJEPR010000009.1"/>
</dbReference>
<feature type="transmembrane region" description="Helical" evidence="1">
    <location>
        <begin position="167"/>
        <end position="192"/>
    </location>
</feature>
<evidence type="ECO:0000313" key="4">
    <source>
        <dbReference type="Proteomes" id="UP001197875"/>
    </source>
</evidence>
<dbReference type="AlphaFoldDB" id="A0AAE3DRY1"/>
<evidence type="ECO:0000256" key="1">
    <source>
        <dbReference type="SAM" id="Phobius"/>
    </source>
</evidence>
<sequence>MRRILGVIFCLLFCFFPKKPVLAGETESEAVLSEMENAFFSELNLNELDETLKTYQEETGLSFSETVKKLILGELPWSQETMRKLVFSAFFKEIADQKKTALGIFLLLAGAAFFSGVAGIFEKSQVSAVSFYLVYLILVSFLVQAFYSMSRVAETAVDELLVFMKLLLPSCLLASVLAGKSLGGAAFSELMLGTLTFLQWAVKYFLFPGAQFYFLLTLLNHIFDEDYLSKMAGLLKSFVEWALKTLTGAVVGLQAFQSLILPTVDALKSTVLQKSGGSIPVVGGLFNNVTEMVLGAALLIRNGVGTAGLLVLAILCLTPMVKLLAGGCLYRLLAAVAQPVADKRLTECVDGLGRGILLLLRIFLFTGILFFLSLALAFAR</sequence>
<feature type="signal peptide" evidence="2">
    <location>
        <begin position="1"/>
        <end position="23"/>
    </location>
</feature>
<comment type="caution">
    <text evidence="3">The sequence shown here is derived from an EMBL/GenBank/DDBJ whole genome shotgun (WGS) entry which is preliminary data.</text>
</comment>
<feature type="transmembrane region" description="Helical" evidence="1">
    <location>
        <begin position="306"/>
        <end position="334"/>
    </location>
</feature>
<keyword evidence="1" id="KW-0472">Membrane</keyword>
<keyword evidence="1" id="KW-1133">Transmembrane helix</keyword>
<dbReference type="EMBL" id="JAJEPR010000009">
    <property type="protein sequence ID" value="MCC2189592.1"/>
    <property type="molecule type" value="Genomic_DNA"/>
</dbReference>
<dbReference type="InterPro" id="IPR014194">
    <property type="entry name" value="Spore_III_AE"/>
</dbReference>
<keyword evidence="4" id="KW-1185">Reference proteome</keyword>
<dbReference type="Proteomes" id="UP001197875">
    <property type="component" value="Unassembled WGS sequence"/>
</dbReference>
<evidence type="ECO:0000256" key="2">
    <source>
        <dbReference type="SAM" id="SignalP"/>
    </source>
</evidence>
<accession>A0AAE3DRY1</accession>
<keyword evidence="2" id="KW-0732">Signal</keyword>
<gene>
    <name evidence="3" type="ORF">LKD71_07205</name>
</gene>
<proteinExistence type="predicted"/>
<feature type="transmembrane region" description="Helical" evidence="1">
    <location>
        <begin position="101"/>
        <end position="121"/>
    </location>
</feature>
<dbReference type="Pfam" id="PF09546">
    <property type="entry name" value="Spore_III_AE"/>
    <property type="match status" value="1"/>
</dbReference>
<protein>
    <submittedName>
        <fullName evidence="3">Stage III sporulation protein AE</fullName>
    </submittedName>
</protein>
<organism evidence="3 4">
    <name type="scientific">Fusicatenibacter faecihominis</name>
    <dbReference type="NCBI Taxonomy" id="2881276"/>
    <lineage>
        <taxon>Bacteria</taxon>
        <taxon>Bacillati</taxon>
        <taxon>Bacillota</taxon>
        <taxon>Clostridia</taxon>
        <taxon>Lachnospirales</taxon>
        <taxon>Lachnospiraceae</taxon>
        <taxon>Fusicatenibacter</taxon>
    </lineage>
</organism>
<reference evidence="3 4" key="1">
    <citation type="submission" date="2021-10" db="EMBL/GenBank/DDBJ databases">
        <title>Anaerobic single-cell dispensing facilitates the cultivation of human gut bacteria.</title>
        <authorList>
            <person name="Afrizal A."/>
        </authorList>
    </citation>
    <scope>NUCLEOTIDE SEQUENCE [LARGE SCALE GENOMIC DNA]</scope>
    <source>
        <strain evidence="3 4">CLA-AA-H277</strain>
    </source>
</reference>